<keyword evidence="3" id="KW-1003">Cell membrane</keyword>
<feature type="transmembrane region" description="Helical" evidence="7">
    <location>
        <begin position="12"/>
        <end position="34"/>
    </location>
</feature>
<dbReference type="EMBL" id="JACJIA010000006">
    <property type="protein sequence ID" value="MBA8952983.1"/>
    <property type="molecule type" value="Genomic_DNA"/>
</dbReference>
<evidence type="ECO:0000256" key="7">
    <source>
        <dbReference type="RuleBase" id="RU363032"/>
    </source>
</evidence>
<comment type="subcellular location">
    <subcellularLocation>
        <location evidence="1 7">Cell membrane</location>
        <topology evidence="1 7">Multi-pass membrane protein</topology>
    </subcellularLocation>
</comment>
<keyword evidence="10" id="KW-1185">Reference proteome</keyword>
<protein>
    <submittedName>
        <fullName evidence="9">Multiple sugar transport system permease protein</fullName>
    </submittedName>
</protein>
<keyword evidence="2 7" id="KW-0813">Transport</keyword>
<evidence type="ECO:0000256" key="2">
    <source>
        <dbReference type="ARBA" id="ARBA00022448"/>
    </source>
</evidence>
<keyword evidence="6 7" id="KW-0472">Membrane</keyword>
<feature type="transmembrane region" description="Helical" evidence="7">
    <location>
        <begin position="243"/>
        <end position="263"/>
    </location>
</feature>
<evidence type="ECO:0000256" key="5">
    <source>
        <dbReference type="ARBA" id="ARBA00022989"/>
    </source>
</evidence>
<feature type="domain" description="ABC transmembrane type-1" evidence="8">
    <location>
        <begin position="71"/>
        <end position="264"/>
    </location>
</feature>
<name>A0A7W3LRJ2_ACTNM</name>
<evidence type="ECO:0000259" key="8">
    <source>
        <dbReference type="PROSITE" id="PS50928"/>
    </source>
</evidence>
<dbReference type="InterPro" id="IPR035906">
    <property type="entry name" value="MetI-like_sf"/>
</dbReference>
<keyword evidence="5 7" id="KW-1133">Transmembrane helix</keyword>
<dbReference type="GO" id="GO:0005886">
    <property type="term" value="C:plasma membrane"/>
    <property type="evidence" value="ECO:0007669"/>
    <property type="project" value="UniProtKB-SubCell"/>
</dbReference>
<reference evidence="9 10" key="1">
    <citation type="submission" date="2020-08" db="EMBL/GenBank/DDBJ databases">
        <title>Genomic Encyclopedia of Type Strains, Phase IV (KMG-IV): sequencing the most valuable type-strain genomes for metagenomic binning, comparative biology and taxonomic classification.</title>
        <authorList>
            <person name="Goeker M."/>
        </authorList>
    </citation>
    <scope>NUCLEOTIDE SEQUENCE [LARGE SCALE GENOMIC DNA]</scope>
    <source>
        <strain evidence="9 10">DSM 44197</strain>
    </source>
</reference>
<organism evidence="9 10">
    <name type="scientific">Actinomadura namibiensis</name>
    <dbReference type="NCBI Taxonomy" id="182080"/>
    <lineage>
        <taxon>Bacteria</taxon>
        <taxon>Bacillati</taxon>
        <taxon>Actinomycetota</taxon>
        <taxon>Actinomycetes</taxon>
        <taxon>Streptosporangiales</taxon>
        <taxon>Thermomonosporaceae</taxon>
        <taxon>Actinomadura</taxon>
    </lineage>
</organism>
<dbReference type="CDD" id="cd06261">
    <property type="entry name" value="TM_PBP2"/>
    <property type="match status" value="1"/>
</dbReference>
<evidence type="ECO:0000256" key="3">
    <source>
        <dbReference type="ARBA" id="ARBA00022475"/>
    </source>
</evidence>
<dbReference type="PROSITE" id="PS50928">
    <property type="entry name" value="ABC_TM1"/>
    <property type="match status" value="1"/>
</dbReference>
<dbReference type="Pfam" id="PF00528">
    <property type="entry name" value="BPD_transp_1"/>
    <property type="match status" value="1"/>
</dbReference>
<evidence type="ECO:0000256" key="6">
    <source>
        <dbReference type="ARBA" id="ARBA00023136"/>
    </source>
</evidence>
<gene>
    <name evidence="9" type="ORF">HNR61_004633</name>
</gene>
<sequence length="277" mass="29948">MSAPRATGALRRAVLVALGLLWLFPTYLIVANALRPADGYRPDDAVKPPTDLALLANIGEVWERTDLEQGLLSSLLYSLVSPALAVLVGALAAYAIVVLRLRHGFAWFMLIFGGTIFPLQMLLVPLFVGYSRFGLYDGRLGMVLVYTAINVPLAALVMRNFFGGIAISVFEAARMDGASTFGIFWRIHLPLSWTALAAVFVLEFTFVWNDLLFGLTLTQSETVRPAMTGLAALTTDVYAGTPVPVALAAGLVVSVPTVALFLLTQRLFTRGLTLTQV</sequence>
<accession>A0A7W3LRJ2</accession>
<evidence type="ECO:0000313" key="9">
    <source>
        <dbReference type="EMBL" id="MBA8952983.1"/>
    </source>
</evidence>
<dbReference type="PANTHER" id="PTHR43744:SF12">
    <property type="entry name" value="ABC TRANSPORTER PERMEASE PROTEIN MG189-RELATED"/>
    <property type="match status" value="1"/>
</dbReference>
<evidence type="ECO:0000313" key="10">
    <source>
        <dbReference type="Proteomes" id="UP000572680"/>
    </source>
</evidence>
<evidence type="ECO:0000256" key="4">
    <source>
        <dbReference type="ARBA" id="ARBA00022692"/>
    </source>
</evidence>
<dbReference type="AlphaFoldDB" id="A0A7W3LRJ2"/>
<dbReference type="RefSeq" id="WP_182845245.1">
    <property type="nucleotide sequence ID" value="NZ_BAAALP010000036.1"/>
</dbReference>
<dbReference type="SUPFAM" id="SSF161098">
    <property type="entry name" value="MetI-like"/>
    <property type="match status" value="1"/>
</dbReference>
<keyword evidence="9" id="KW-0762">Sugar transport</keyword>
<comment type="similarity">
    <text evidence="7">Belongs to the binding-protein-dependent transport system permease family.</text>
</comment>
<dbReference type="Gene3D" id="1.10.3720.10">
    <property type="entry name" value="MetI-like"/>
    <property type="match status" value="1"/>
</dbReference>
<dbReference type="Proteomes" id="UP000572680">
    <property type="component" value="Unassembled WGS sequence"/>
</dbReference>
<proteinExistence type="inferred from homology"/>
<comment type="caution">
    <text evidence="9">The sequence shown here is derived from an EMBL/GenBank/DDBJ whole genome shotgun (WGS) entry which is preliminary data.</text>
</comment>
<dbReference type="PANTHER" id="PTHR43744">
    <property type="entry name" value="ABC TRANSPORTER PERMEASE PROTEIN MG189-RELATED-RELATED"/>
    <property type="match status" value="1"/>
</dbReference>
<feature type="transmembrane region" description="Helical" evidence="7">
    <location>
        <begin position="183"/>
        <end position="208"/>
    </location>
</feature>
<keyword evidence="4 7" id="KW-0812">Transmembrane</keyword>
<feature type="transmembrane region" description="Helical" evidence="7">
    <location>
        <begin position="106"/>
        <end position="128"/>
    </location>
</feature>
<dbReference type="InterPro" id="IPR000515">
    <property type="entry name" value="MetI-like"/>
</dbReference>
<dbReference type="GO" id="GO:0055085">
    <property type="term" value="P:transmembrane transport"/>
    <property type="evidence" value="ECO:0007669"/>
    <property type="project" value="InterPro"/>
</dbReference>
<evidence type="ECO:0000256" key="1">
    <source>
        <dbReference type="ARBA" id="ARBA00004651"/>
    </source>
</evidence>
<feature type="transmembrane region" description="Helical" evidence="7">
    <location>
        <begin position="140"/>
        <end position="162"/>
    </location>
</feature>
<feature type="transmembrane region" description="Helical" evidence="7">
    <location>
        <begin position="75"/>
        <end position="99"/>
    </location>
</feature>